<keyword evidence="4" id="KW-1185">Reference proteome</keyword>
<feature type="domain" description="PWWP" evidence="2">
    <location>
        <begin position="14"/>
        <end position="77"/>
    </location>
</feature>
<feature type="region of interest" description="Disordered" evidence="1">
    <location>
        <begin position="132"/>
        <end position="170"/>
    </location>
</feature>
<sequence length="170" mass="19054">MTAQRSKPAVSLQEGDVVWAKMKGFPWWPAVLFYSHKTLHNHGLPIPNLQPTMASPIVCFLDSFEYSTVPAASIVPFDFHSHKDQLKAAKKHRAQMKIAVRAALSMLNQSPDWTRDEYLEILAVDYNSDLTADSDEEAELPSKKSRAGSHRQDEDDGKSFHEQAMTNASA</sequence>
<organism evidence="3 4">
    <name type="scientific">Achlya hypogyna</name>
    <name type="common">Oomycete</name>
    <name type="synonym">Protoachlya hypogyna</name>
    <dbReference type="NCBI Taxonomy" id="1202772"/>
    <lineage>
        <taxon>Eukaryota</taxon>
        <taxon>Sar</taxon>
        <taxon>Stramenopiles</taxon>
        <taxon>Oomycota</taxon>
        <taxon>Saprolegniomycetes</taxon>
        <taxon>Saprolegniales</taxon>
        <taxon>Achlyaceae</taxon>
        <taxon>Achlya</taxon>
    </lineage>
</organism>
<dbReference type="Pfam" id="PF00855">
    <property type="entry name" value="PWWP"/>
    <property type="match status" value="1"/>
</dbReference>
<evidence type="ECO:0000259" key="2">
    <source>
        <dbReference type="PROSITE" id="PS50812"/>
    </source>
</evidence>
<protein>
    <recommendedName>
        <fullName evidence="2">PWWP domain-containing protein</fullName>
    </recommendedName>
</protein>
<name>A0A1V9ZKH3_ACHHY</name>
<accession>A0A1V9ZKH3</accession>
<evidence type="ECO:0000313" key="3">
    <source>
        <dbReference type="EMBL" id="OQR98482.1"/>
    </source>
</evidence>
<dbReference type="CDD" id="cd05162">
    <property type="entry name" value="PWWP"/>
    <property type="match status" value="1"/>
</dbReference>
<dbReference type="Gene3D" id="2.30.30.140">
    <property type="match status" value="1"/>
</dbReference>
<dbReference type="EMBL" id="JNBR01000084">
    <property type="protein sequence ID" value="OQR98482.1"/>
    <property type="molecule type" value="Genomic_DNA"/>
</dbReference>
<dbReference type="AlphaFoldDB" id="A0A1V9ZKH3"/>
<evidence type="ECO:0000256" key="1">
    <source>
        <dbReference type="SAM" id="MobiDB-lite"/>
    </source>
</evidence>
<dbReference type="PROSITE" id="PS50812">
    <property type="entry name" value="PWWP"/>
    <property type="match status" value="1"/>
</dbReference>
<dbReference type="SUPFAM" id="SSF63748">
    <property type="entry name" value="Tudor/PWWP/MBT"/>
    <property type="match status" value="1"/>
</dbReference>
<reference evidence="3 4" key="1">
    <citation type="journal article" date="2014" name="Genome Biol. Evol.">
        <title>The secreted proteins of Achlya hypogyna and Thraustotheca clavata identify the ancestral oomycete secretome and reveal gene acquisitions by horizontal gene transfer.</title>
        <authorList>
            <person name="Misner I."/>
            <person name="Blouin N."/>
            <person name="Leonard G."/>
            <person name="Richards T.A."/>
            <person name="Lane C.E."/>
        </authorList>
    </citation>
    <scope>NUCLEOTIDE SEQUENCE [LARGE SCALE GENOMIC DNA]</scope>
    <source>
        <strain evidence="3 4">ATCC 48635</strain>
    </source>
</reference>
<dbReference type="SMART" id="SM00293">
    <property type="entry name" value="PWWP"/>
    <property type="match status" value="1"/>
</dbReference>
<dbReference type="OrthoDB" id="118550at2759"/>
<gene>
    <name evidence="3" type="ORF">ACHHYP_20379</name>
</gene>
<dbReference type="Proteomes" id="UP000243579">
    <property type="component" value="Unassembled WGS sequence"/>
</dbReference>
<evidence type="ECO:0000313" key="4">
    <source>
        <dbReference type="Proteomes" id="UP000243579"/>
    </source>
</evidence>
<dbReference type="InterPro" id="IPR000313">
    <property type="entry name" value="PWWP_dom"/>
</dbReference>
<feature type="compositionally biased region" description="Basic and acidic residues" evidence="1">
    <location>
        <begin position="150"/>
        <end position="161"/>
    </location>
</feature>
<proteinExistence type="predicted"/>
<comment type="caution">
    <text evidence="3">The sequence shown here is derived from an EMBL/GenBank/DDBJ whole genome shotgun (WGS) entry which is preliminary data.</text>
</comment>